<dbReference type="EMBL" id="JAEDXG010000006">
    <property type="protein sequence ID" value="MBH9696490.1"/>
    <property type="molecule type" value="Genomic_DNA"/>
</dbReference>
<dbReference type="Gene3D" id="1.10.3510.10">
    <property type="entry name" value="NMB0513-like"/>
    <property type="match status" value="1"/>
</dbReference>
<dbReference type="SUPFAM" id="SSF160472">
    <property type="entry name" value="NMB0513-like"/>
    <property type="match status" value="1"/>
</dbReference>
<accession>A0A8I1DLB9</accession>
<dbReference type="Proteomes" id="UP000645612">
    <property type="component" value="Unassembled WGS sequence"/>
</dbReference>
<evidence type="ECO:0000313" key="1">
    <source>
        <dbReference type="EMBL" id="MBH9696490.1"/>
    </source>
</evidence>
<comment type="caution">
    <text evidence="1">The sequence shown here is derived from an EMBL/GenBank/DDBJ whole genome shotgun (WGS) entry which is preliminary data.</text>
</comment>
<sequence>MLSDYRYKFIVSYVDGMALDAVWLYIQDDAGDYFERKSLFLWVLRGLLDERVIVAGKHGRQFSEKVDEIANMFESAFPESESGLDDGIWFFSEACPAGIGWIGQDGNVYWT</sequence>
<reference evidence="1" key="1">
    <citation type="submission" date="2020-12" db="EMBL/GenBank/DDBJ databases">
        <title>Burkholderia cepacia complex in Mexico.</title>
        <authorList>
            <person name="Estrada P."/>
        </authorList>
    </citation>
    <scope>NUCLEOTIDE SEQUENCE</scope>
    <source>
        <strain evidence="1">871</strain>
    </source>
</reference>
<dbReference type="AlphaFoldDB" id="A0A8I1DLB9"/>
<dbReference type="RefSeq" id="WP_176131996.1">
    <property type="nucleotide sequence ID" value="NZ_CADDZZ010000059.1"/>
</dbReference>
<gene>
    <name evidence="1" type="ORF">JAO13_08560</name>
</gene>
<dbReference type="Pfam" id="PF04591">
    <property type="entry name" value="DUF596"/>
    <property type="match status" value="1"/>
</dbReference>
<organism evidence="1 2">
    <name type="scientific">Burkholderia cepacia</name>
    <name type="common">Pseudomonas cepacia</name>
    <dbReference type="NCBI Taxonomy" id="292"/>
    <lineage>
        <taxon>Bacteria</taxon>
        <taxon>Pseudomonadati</taxon>
        <taxon>Pseudomonadota</taxon>
        <taxon>Betaproteobacteria</taxon>
        <taxon>Burkholderiales</taxon>
        <taxon>Burkholderiaceae</taxon>
        <taxon>Burkholderia</taxon>
        <taxon>Burkholderia cepacia complex</taxon>
    </lineage>
</organism>
<dbReference type="InterPro" id="IPR007670">
    <property type="entry name" value="DUF596"/>
</dbReference>
<dbReference type="InterPro" id="IPR023138">
    <property type="entry name" value="NMB0513-like_sf"/>
</dbReference>
<evidence type="ECO:0000313" key="2">
    <source>
        <dbReference type="Proteomes" id="UP000645612"/>
    </source>
</evidence>
<proteinExistence type="predicted"/>
<protein>
    <submittedName>
        <fullName evidence="1">DUF596 domain-containing protein</fullName>
    </submittedName>
</protein>
<name>A0A8I1DLB9_BURCE</name>